<dbReference type="AlphaFoldDB" id="A0A4D6LXB5"/>
<gene>
    <name evidence="1" type="ORF">DEO72_LG5g1745</name>
</gene>
<accession>A0A4D6LXB5</accession>
<dbReference type="Proteomes" id="UP000501690">
    <property type="component" value="Linkage Group LG5"/>
</dbReference>
<sequence>MLKARPTTHTCKSQELGFPHAPPGGKVLPARRHILDFPVLAGFGWFYVVGGPPDDSYVFWIFPRNRLAMLKARPTTHTCKSQELGFPHAPPGGKVLPARRHILDFPVLAGFGWFYVVGGLG</sequence>
<reference evidence="1 2" key="1">
    <citation type="submission" date="2019-04" db="EMBL/GenBank/DDBJ databases">
        <title>An improved genome assembly and genetic linkage map for asparagus bean, Vigna unguiculata ssp. sesquipedialis.</title>
        <authorList>
            <person name="Xia Q."/>
            <person name="Zhang R."/>
            <person name="Dong Y."/>
        </authorList>
    </citation>
    <scope>NUCLEOTIDE SEQUENCE [LARGE SCALE GENOMIC DNA]</scope>
    <source>
        <tissue evidence="1">Leaf</tissue>
    </source>
</reference>
<proteinExistence type="predicted"/>
<organism evidence="1 2">
    <name type="scientific">Vigna unguiculata</name>
    <name type="common">Cowpea</name>
    <dbReference type="NCBI Taxonomy" id="3917"/>
    <lineage>
        <taxon>Eukaryota</taxon>
        <taxon>Viridiplantae</taxon>
        <taxon>Streptophyta</taxon>
        <taxon>Embryophyta</taxon>
        <taxon>Tracheophyta</taxon>
        <taxon>Spermatophyta</taxon>
        <taxon>Magnoliopsida</taxon>
        <taxon>eudicotyledons</taxon>
        <taxon>Gunneridae</taxon>
        <taxon>Pentapetalae</taxon>
        <taxon>rosids</taxon>
        <taxon>fabids</taxon>
        <taxon>Fabales</taxon>
        <taxon>Fabaceae</taxon>
        <taxon>Papilionoideae</taxon>
        <taxon>50 kb inversion clade</taxon>
        <taxon>NPAAA clade</taxon>
        <taxon>indigoferoid/millettioid clade</taxon>
        <taxon>Phaseoleae</taxon>
        <taxon>Vigna</taxon>
    </lineage>
</organism>
<evidence type="ECO:0000313" key="2">
    <source>
        <dbReference type="Proteomes" id="UP000501690"/>
    </source>
</evidence>
<protein>
    <submittedName>
        <fullName evidence="1">Uncharacterized protein</fullName>
    </submittedName>
</protein>
<name>A0A4D6LXB5_VIGUN</name>
<dbReference type="EMBL" id="CP039349">
    <property type="protein sequence ID" value="QCD93669.1"/>
    <property type="molecule type" value="Genomic_DNA"/>
</dbReference>
<evidence type="ECO:0000313" key="1">
    <source>
        <dbReference type="EMBL" id="QCD93669.1"/>
    </source>
</evidence>
<keyword evidence="2" id="KW-1185">Reference proteome</keyword>